<dbReference type="GO" id="GO:0003700">
    <property type="term" value="F:DNA-binding transcription factor activity"/>
    <property type="evidence" value="ECO:0007669"/>
    <property type="project" value="InterPro"/>
</dbReference>
<keyword evidence="1" id="KW-0805">Transcription regulation</keyword>
<evidence type="ECO:0000313" key="10">
    <source>
        <dbReference type="Proteomes" id="UP000664081"/>
    </source>
</evidence>
<evidence type="ECO:0000256" key="2">
    <source>
        <dbReference type="ARBA" id="ARBA00023125"/>
    </source>
</evidence>
<dbReference type="InterPro" id="IPR018062">
    <property type="entry name" value="HTH_AraC-typ_CS"/>
</dbReference>
<dbReference type="AlphaFoldDB" id="A0A2T4SDN7"/>
<reference evidence="5 10" key="4">
    <citation type="submission" date="2021-03" db="EMBL/GenBank/DDBJ databases">
        <title>Staphylococci and Mammaliicocci in bats.</title>
        <authorList>
            <person name="Fountain K."/>
        </authorList>
    </citation>
    <scope>NUCLEOTIDE SEQUENCE [LARGE SCALE GENOMIC DNA]</scope>
    <source>
        <strain evidence="5 10">18_1_E_SW</strain>
    </source>
</reference>
<dbReference type="SMART" id="SM00342">
    <property type="entry name" value="HTH_ARAC"/>
    <property type="match status" value="1"/>
</dbReference>
<reference evidence="6 8" key="1">
    <citation type="journal article" date="2016" name="Front. Microbiol.">
        <title>Comprehensive Phylogenetic Analysis of Bovine Non-aureus Staphylococci Species Based on Whole-Genome Sequencing.</title>
        <authorList>
            <person name="Naushad S."/>
            <person name="Barkema H.W."/>
            <person name="Luby C."/>
            <person name="Condas L.A."/>
            <person name="Nobrega D.B."/>
            <person name="Carson D.A."/>
            <person name="De Buck J."/>
        </authorList>
    </citation>
    <scope>NUCLEOTIDE SEQUENCE [LARGE SCALE GENOMIC DNA]</scope>
    <source>
        <strain evidence="6 8">SNUC 4337</strain>
    </source>
</reference>
<keyword evidence="3" id="KW-0804">Transcription</keyword>
<dbReference type="InterPro" id="IPR020449">
    <property type="entry name" value="Tscrpt_reg_AraC-type_HTH"/>
</dbReference>
<dbReference type="PANTHER" id="PTHR43280:SF10">
    <property type="entry name" value="REGULATORY PROTEIN POCR"/>
    <property type="match status" value="1"/>
</dbReference>
<dbReference type="Gene3D" id="1.10.10.60">
    <property type="entry name" value="Homeodomain-like"/>
    <property type="match status" value="2"/>
</dbReference>
<name>A0A2T4SDN7_9STAP</name>
<dbReference type="EMBL" id="JAFNLT010000002">
    <property type="protein sequence ID" value="MBO1226218.1"/>
    <property type="molecule type" value="Genomic_DNA"/>
</dbReference>
<dbReference type="SUPFAM" id="SSF46689">
    <property type="entry name" value="Homeodomain-like"/>
    <property type="match status" value="2"/>
</dbReference>
<keyword evidence="2" id="KW-0238">DNA-binding</keyword>
<dbReference type="RefSeq" id="WP_103372987.1">
    <property type="nucleotide sequence ID" value="NZ_BMCF01000001.1"/>
</dbReference>
<evidence type="ECO:0000313" key="8">
    <source>
        <dbReference type="Proteomes" id="UP000240400"/>
    </source>
</evidence>
<evidence type="ECO:0000259" key="4">
    <source>
        <dbReference type="PROSITE" id="PS01124"/>
    </source>
</evidence>
<evidence type="ECO:0000313" key="9">
    <source>
        <dbReference type="Proteomes" id="UP000254412"/>
    </source>
</evidence>
<dbReference type="PROSITE" id="PS01124">
    <property type="entry name" value="HTH_ARAC_FAMILY_2"/>
    <property type="match status" value="1"/>
</dbReference>
<accession>A0A2T4SDN7</accession>
<evidence type="ECO:0000256" key="3">
    <source>
        <dbReference type="ARBA" id="ARBA00023163"/>
    </source>
</evidence>
<organism evidence="6 8">
    <name type="scientific">Staphylococcus nepalensis</name>
    <dbReference type="NCBI Taxonomy" id="214473"/>
    <lineage>
        <taxon>Bacteria</taxon>
        <taxon>Bacillati</taxon>
        <taxon>Bacillota</taxon>
        <taxon>Bacilli</taxon>
        <taxon>Bacillales</taxon>
        <taxon>Staphylococcaceae</taxon>
        <taxon>Staphylococcus</taxon>
    </lineage>
</organism>
<reference evidence="6" key="2">
    <citation type="submission" date="2018-03" db="EMBL/GenBank/DDBJ databases">
        <authorList>
            <person name="Keele B.F."/>
        </authorList>
    </citation>
    <scope>NUCLEOTIDE SEQUENCE</scope>
    <source>
        <strain evidence="6">SNUC 4337</strain>
    </source>
</reference>
<dbReference type="PANTHER" id="PTHR43280">
    <property type="entry name" value="ARAC-FAMILY TRANSCRIPTIONAL REGULATOR"/>
    <property type="match status" value="1"/>
</dbReference>
<dbReference type="Pfam" id="PF12833">
    <property type="entry name" value="HTH_18"/>
    <property type="match status" value="1"/>
</dbReference>
<dbReference type="InterPro" id="IPR018060">
    <property type="entry name" value="HTH_AraC"/>
</dbReference>
<evidence type="ECO:0000313" key="5">
    <source>
        <dbReference type="EMBL" id="MBO1226218.1"/>
    </source>
</evidence>
<dbReference type="OrthoDB" id="247151at2"/>
<evidence type="ECO:0000256" key="1">
    <source>
        <dbReference type="ARBA" id="ARBA00023015"/>
    </source>
</evidence>
<gene>
    <name evidence="7" type="primary">btr_1</name>
    <name evidence="6" type="ORF">BUZ61_01615</name>
    <name evidence="5" type="ORF">J3T88_02640</name>
    <name evidence="7" type="ORF">NCTC13834_00520</name>
</gene>
<dbReference type="PRINTS" id="PR00032">
    <property type="entry name" value="HTHARAC"/>
</dbReference>
<dbReference type="Proteomes" id="UP000664081">
    <property type="component" value="Unassembled WGS sequence"/>
</dbReference>
<dbReference type="PROSITE" id="PS00041">
    <property type="entry name" value="HTH_ARAC_FAMILY_1"/>
    <property type="match status" value="1"/>
</dbReference>
<dbReference type="GO" id="GO:0043565">
    <property type="term" value="F:sequence-specific DNA binding"/>
    <property type="evidence" value="ECO:0007669"/>
    <property type="project" value="InterPro"/>
</dbReference>
<dbReference type="InterPro" id="IPR009057">
    <property type="entry name" value="Homeodomain-like_sf"/>
</dbReference>
<feature type="domain" description="HTH araC/xylS-type" evidence="4">
    <location>
        <begin position="301"/>
        <end position="399"/>
    </location>
</feature>
<dbReference type="Proteomes" id="UP000240400">
    <property type="component" value="Unassembled WGS sequence"/>
</dbReference>
<dbReference type="EMBL" id="PZHR01000004">
    <property type="protein sequence ID" value="PTK60616.1"/>
    <property type="molecule type" value="Genomic_DNA"/>
</dbReference>
<dbReference type="EMBL" id="UHDS01000001">
    <property type="protein sequence ID" value="SUM54235.1"/>
    <property type="molecule type" value="Genomic_DNA"/>
</dbReference>
<dbReference type="Proteomes" id="UP000254412">
    <property type="component" value="Unassembled WGS sequence"/>
</dbReference>
<evidence type="ECO:0000313" key="6">
    <source>
        <dbReference type="EMBL" id="PTK60616.1"/>
    </source>
</evidence>
<proteinExistence type="predicted"/>
<evidence type="ECO:0000313" key="7">
    <source>
        <dbReference type="EMBL" id="SUM54235.1"/>
    </source>
</evidence>
<protein>
    <submittedName>
        <fullName evidence="6">AraC family transcriptional regulator</fullName>
    </submittedName>
    <submittedName>
        <fullName evidence="5">Helix-turn-helix transcriptional regulator</fullName>
    </submittedName>
</protein>
<reference evidence="7 9" key="3">
    <citation type="submission" date="2018-06" db="EMBL/GenBank/DDBJ databases">
        <authorList>
            <consortium name="Pathogen Informatics"/>
            <person name="Doyle S."/>
        </authorList>
    </citation>
    <scope>NUCLEOTIDE SEQUENCE [LARGE SCALE GENOMIC DNA]</scope>
    <source>
        <strain evidence="7 9">NCTC13834</strain>
    </source>
</reference>
<sequence>MNDEALEILKMHALQLLSIQLEGYDMDDMKGISNHIKTPFINTTRKQFKNELKHFIVHMHSNKIYHYKNSFNVSFLIFKFKKYRQVYIIGPYMEKRPNERQCNEMLQSMNIKISKLSILKQYLLKVPLCHHVKAQKMCRLAIRFLKKRNIVYETVDIDFSFHTNEAILAESKAQIDYTLQEIEYRYHLENQLLTAVENGNVEEALSILNNMNISVAGLRRVKDDISNEQYKAYLINTLCRKAGEKAGVSLIHIDEISARFATMIDQTMDIELLDELTHSIVKAYAERAMKIKANAYSPKISKVIQYIERNLDTHLTLDELANYVDLAPSYLSRIFNQECHQSLSQFITTLRVKKGRDLIARTKMTVSEVSNYVGFKEQSYFTQCFKKHYGVTPLKYRIEHKEFY</sequence>
<keyword evidence="10" id="KW-1185">Reference proteome</keyword>